<dbReference type="Proteomes" id="UP000016743">
    <property type="component" value="Chromosome"/>
</dbReference>
<protein>
    <recommendedName>
        <fullName evidence="3">Phosphoribosyltransferase domain-containing protein</fullName>
    </recommendedName>
</protein>
<dbReference type="CDD" id="cd06223">
    <property type="entry name" value="PRTases_typeI"/>
    <property type="match status" value="1"/>
</dbReference>
<proteinExistence type="inferred from homology"/>
<dbReference type="eggNOG" id="COG1040">
    <property type="taxonomic scope" value="Bacteria"/>
</dbReference>
<dbReference type="STRING" id="1389489.O159_22390"/>
<evidence type="ECO:0000313" key="4">
    <source>
        <dbReference type="EMBL" id="AGW42209.1"/>
    </source>
</evidence>
<dbReference type="Pfam" id="PF00156">
    <property type="entry name" value="Pribosyltran"/>
    <property type="match status" value="1"/>
</dbReference>
<feature type="region of interest" description="Disordered" evidence="2">
    <location>
        <begin position="229"/>
        <end position="249"/>
    </location>
</feature>
<dbReference type="PANTHER" id="PTHR47505">
    <property type="entry name" value="DNA UTILIZATION PROTEIN YHGH"/>
    <property type="match status" value="1"/>
</dbReference>
<organism evidence="4 5">
    <name type="scientific">Leifsonia xyli subsp. cynodontis DSM 46306</name>
    <dbReference type="NCBI Taxonomy" id="1389489"/>
    <lineage>
        <taxon>Bacteria</taxon>
        <taxon>Bacillati</taxon>
        <taxon>Actinomycetota</taxon>
        <taxon>Actinomycetes</taxon>
        <taxon>Micrococcales</taxon>
        <taxon>Microbacteriaceae</taxon>
        <taxon>Leifsonia</taxon>
    </lineage>
</organism>
<name>U3P9K6_LEIXC</name>
<feature type="domain" description="Phosphoribosyltransferase" evidence="3">
    <location>
        <begin position="149"/>
        <end position="231"/>
    </location>
</feature>
<dbReference type="HOGENOM" id="CLU_054549_3_1_11"/>
<dbReference type="InterPro" id="IPR029057">
    <property type="entry name" value="PRTase-like"/>
</dbReference>
<feature type="region of interest" description="Disordered" evidence="2">
    <location>
        <begin position="166"/>
        <end position="185"/>
    </location>
</feature>
<dbReference type="EMBL" id="CP006734">
    <property type="protein sequence ID" value="AGW42209.1"/>
    <property type="molecule type" value="Genomic_DNA"/>
</dbReference>
<evidence type="ECO:0000256" key="1">
    <source>
        <dbReference type="ARBA" id="ARBA00008007"/>
    </source>
</evidence>
<sequence>MTKTSLKRPVRLSLARSAVLDAAGILLPVRCAGCGAGDRSVCSVCERALSPEVAANALSGLPIWSALRYDRAARRILLAFKDGDRTDAATFLARSLRPAVAEAQRAMGPASTAAAGAAALLPVLIPSTRSAWRRRGYHPTGMLLSRSRMLVPPLWRALRLARQTADQAGLPGNRRAENRAGSMSASPRLAGRRCLIVDDILTTGATVTEAARAIAEAGGEAVGAVTLARTPLRGGPQGSSVRDAHEGGS</sequence>
<accession>U3P9K6</accession>
<reference evidence="4 5" key="1">
    <citation type="journal article" date="2013" name="Genome Announc.">
        <title>Complete Genome Sequence of Leifsonia xyli subsp. cynodontis Strain DSM46306, a Gram-Positive Bacterial Pathogen of Grasses.</title>
        <authorList>
            <person name="Monteiro-Vitorello C.B."/>
            <person name="Zerillo M.M."/>
            <person name="Van Sluys M.A."/>
            <person name="Camargo L.E."/>
            <person name="Kitajima J.P."/>
        </authorList>
    </citation>
    <scope>NUCLEOTIDE SEQUENCE [LARGE SCALE GENOMIC DNA]</scope>
    <source>
        <strain evidence="4 5">DSM 46306</strain>
    </source>
</reference>
<evidence type="ECO:0000259" key="3">
    <source>
        <dbReference type="Pfam" id="PF00156"/>
    </source>
</evidence>
<dbReference type="SUPFAM" id="SSF53271">
    <property type="entry name" value="PRTase-like"/>
    <property type="match status" value="1"/>
</dbReference>
<dbReference type="KEGG" id="lxy:O159_22390"/>
<dbReference type="PANTHER" id="PTHR47505:SF1">
    <property type="entry name" value="DNA UTILIZATION PROTEIN YHGH"/>
    <property type="match status" value="1"/>
</dbReference>
<comment type="similarity">
    <text evidence="1">Belongs to the ComF/GntX family.</text>
</comment>
<dbReference type="InterPro" id="IPR051910">
    <property type="entry name" value="ComF/GntX_DNA_util-trans"/>
</dbReference>
<dbReference type="RefSeq" id="WP_021755707.1">
    <property type="nucleotide sequence ID" value="NC_022438.1"/>
</dbReference>
<dbReference type="AlphaFoldDB" id="U3P9K6"/>
<evidence type="ECO:0000313" key="5">
    <source>
        <dbReference type="Proteomes" id="UP000016743"/>
    </source>
</evidence>
<dbReference type="Gene3D" id="3.40.50.2020">
    <property type="match status" value="1"/>
</dbReference>
<keyword evidence="5" id="KW-1185">Reference proteome</keyword>
<dbReference type="InterPro" id="IPR000836">
    <property type="entry name" value="PRTase_dom"/>
</dbReference>
<dbReference type="PATRIC" id="fig|1389489.3.peg.2140"/>
<evidence type="ECO:0000256" key="2">
    <source>
        <dbReference type="SAM" id="MobiDB-lite"/>
    </source>
</evidence>
<gene>
    <name evidence="4" type="ORF">O159_22390</name>
</gene>